<evidence type="ECO:0000256" key="6">
    <source>
        <dbReference type="ARBA" id="ARBA00022741"/>
    </source>
</evidence>
<dbReference type="InterPro" id="IPR022754">
    <property type="entry name" value="DNA_pol_III_gamma-3"/>
</dbReference>
<dbReference type="GO" id="GO:0006261">
    <property type="term" value="P:DNA-templated DNA replication"/>
    <property type="evidence" value="ECO:0007669"/>
    <property type="project" value="TreeGrafter"/>
</dbReference>
<dbReference type="InterPro" id="IPR008921">
    <property type="entry name" value="DNA_pol3_clamp-load_cplx_C"/>
</dbReference>
<comment type="subunit">
    <text evidence="11">DNA polymerase III contains a core (composed of alpha, epsilon and theta chains) that associates with a tau subunit. This core dimerizes to form the POLIII' complex. PolIII' associates with the gamma complex (composed of gamma, delta, delta', psi and chi chains) and with the beta chain to form the complete DNA polymerase III complex.</text>
</comment>
<evidence type="ECO:0000259" key="12">
    <source>
        <dbReference type="SMART" id="SM00382"/>
    </source>
</evidence>
<evidence type="ECO:0000256" key="8">
    <source>
        <dbReference type="ARBA" id="ARBA00022840"/>
    </source>
</evidence>
<dbReference type="GO" id="GO:0005524">
    <property type="term" value="F:ATP binding"/>
    <property type="evidence" value="ECO:0007669"/>
    <property type="project" value="UniProtKB-KW"/>
</dbReference>
<dbReference type="FunFam" id="3.40.50.300:FF:000014">
    <property type="entry name" value="DNA polymerase III subunit gamma/tau"/>
    <property type="match status" value="1"/>
</dbReference>
<name>A0A1G2KV96_9BACT</name>
<dbReference type="InterPro" id="IPR001270">
    <property type="entry name" value="ClpA/B"/>
</dbReference>
<dbReference type="GO" id="GO:0003887">
    <property type="term" value="F:DNA-directed DNA polymerase activity"/>
    <property type="evidence" value="ECO:0007669"/>
    <property type="project" value="UniProtKB-KW"/>
</dbReference>
<dbReference type="Pfam" id="PF13177">
    <property type="entry name" value="DNA_pol3_delta2"/>
    <property type="match status" value="1"/>
</dbReference>
<comment type="function">
    <text evidence="11">DNA polymerase III is a complex, multichain enzyme responsible for most of the replicative synthesis in bacteria. This DNA polymerase also exhibits 3' to 5' exonuclease activity.</text>
</comment>
<evidence type="ECO:0000256" key="4">
    <source>
        <dbReference type="ARBA" id="ARBA00022705"/>
    </source>
</evidence>
<dbReference type="InterPro" id="IPR012763">
    <property type="entry name" value="DNA_pol_III_sug/sutau_N"/>
</dbReference>
<dbReference type="Pfam" id="PF22608">
    <property type="entry name" value="DNAX_ATPase_lid"/>
    <property type="match status" value="1"/>
</dbReference>
<organism evidence="13 14">
    <name type="scientific">Candidatus Sungbacteria bacterium RIFCSPHIGHO2_02_FULL_53_17</name>
    <dbReference type="NCBI Taxonomy" id="1802275"/>
    <lineage>
        <taxon>Bacteria</taxon>
        <taxon>Candidatus Sungiibacteriota</taxon>
    </lineage>
</organism>
<dbReference type="Gene3D" id="1.10.8.60">
    <property type="match status" value="1"/>
</dbReference>
<dbReference type="CDD" id="cd18137">
    <property type="entry name" value="HLD_clamp_pol_III_gamma_tau"/>
    <property type="match status" value="1"/>
</dbReference>
<dbReference type="Pfam" id="PF12169">
    <property type="entry name" value="DNA_pol3_gamma3"/>
    <property type="match status" value="1"/>
</dbReference>
<accession>A0A1G2KV96</accession>
<dbReference type="GO" id="GO:0046872">
    <property type="term" value="F:metal ion binding"/>
    <property type="evidence" value="ECO:0007669"/>
    <property type="project" value="UniProtKB-KW"/>
</dbReference>
<dbReference type="NCBIfam" id="NF004046">
    <property type="entry name" value="PRK05563.1"/>
    <property type="match status" value="1"/>
</dbReference>
<keyword evidence="8 11" id="KW-0067">ATP-binding</keyword>
<dbReference type="Gene3D" id="3.40.50.300">
    <property type="entry name" value="P-loop containing nucleotide triphosphate hydrolases"/>
    <property type="match status" value="1"/>
</dbReference>
<dbReference type="NCBIfam" id="TIGR02397">
    <property type="entry name" value="dnaX_nterm"/>
    <property type="match status" value="1"/>
</dbReference>
<dbReference type="Gene3D" id="1.20.272.10">
    <property type="match status" value="1"/>
</dbReference>
<dbReference type="CDD" id="cd00009">
    <property type="entry name" value="AAA"/>
    <property type="match status" value="1"/>
</dbReference>
<evidence type="ECO:0000256" key="9">
    <source>
        <dbReference type="ARBA" id="ARBA00022932"/>
    </source>
</evidence>
<dbReference type="Proteomes" id="UP000177177">
    <property type="component" value="Unassembled WGS sequence"/>
</dbReference>
<dbReference type="SMART" id="SM00382">
    <property type="entry name" value="AAA"/>
    <property type="match status" value="1"/>
</dbReference>
<evidence type="ECO:0000256" key="1">
    <source>
        <dbReference type="ARBA" id="ARBA00006360"/>
    </source>
</evidence>
<keyword evidence="7" id="KW-0862">Zinc</keyword>
<evidence type="ECO:0000256" key="3">
    <source>
        <dbReference type="ARBA" id="ARBA00022695"/>
    </source>
</evidence>
<evidence type="ECO:0000313" key="13">
    <source>
        <dbReference type="EMBL" id="OHA03367.1"/>
    </source>
</evidence>
<evidence type="ECO:0000256" key="7">
    <source>
        <dbReference type="ARBA" id="ARBA00022833"/>
    </source>
</evidence>
<dbReference type="PRINTS" id="PR00300">
    <property type="entry name" value="CLPPROTEASEA"/>
</dbReference>
<dbReference type="SUPFAM" id="SSF52540">
    <property type="entry name" value="P-loop containing nucleoside triphosphate hydrolases"/>
    <property type="match status" value="1"/>
</dbReference>
<dbReference type="EMBL" id="MHQN01000020">
    <property type="protein sequence ID" value="OHA03367.1"/>
    <property type="molecule type" value="Genomic_DNA"/>
</dbReference>
<dbReference type="GO" id="GO:0003677">
    <property type="term" value="F:DNA binding"/>
    <property type="evidence" value="ECO:0007669"/>
    <property type="project" value="InterPro"/>
</dbReference>
<comment type="catalytic activity">
    <reaction evidence="10 11">
        <text>DNA(n) + a 2'-deoxyribonucleoside 5'-triphosphate = DNA(n+1) + diphosphate</text>
        <dbReference type="Rhea" id="RHEA:22508"/>
        <dbReference type="Rhea" id="RHEA-COMP:17339"/>
        <dbReference type="Rhea" id="RHEA-COMP:17340"/>
        <dbReference type="ChEBI" id="CHEBI:33019"/>
        <dbReference type="ChEBI" id="CHEBI:61560"/>
        <dbReference type="ChEBI" id="CHEBI:173112"/>
        <dbReference type="EC" id="2.7.7.7"/>
    </reaction>
</comment>
<dbReference type="EC" id="2.7.7.7" evidence="11"/>
<dbReference type="InterPro" id="IPR027417">
    <property type="entry name" value="P-loop_NTPase"/>
</dbReference>
<proteinExistence type="inferred from homology"/>
<reference evidence="13 14" key="1">
    <citation type="journal article" date="2016" name="Nat. Commun.">
        <title>Thousands of microbial genomes shed light on interconnected biogeochemical processes in an aquifer system.</title>
        <authorList>
            <person name="Anantharaman K."/>
            <person name="Brown C.T."/>
            <person name="Hug L.A."/>
            <person name="Sharon I."/>
            <person name="Castelle C.J."/>
            <person name="Probst A.J."/>
            <person name="Thomas B.C."/>
            <person name="Singh A."/>
            <person name="Wilkins M.J."/>
            <person name="Karaoz U."/>
            <person name="Brodie E.L."/>
            <person name="Williams K.H."/>
            <person name="Hubbard S.S."/>
            <person name="Banfield J.F."/>
        </authorList>
    </citation>
    <scope>NUCLEOTIDE SEQUENCE [LARGE SCALE GENOMIC DNA]</scope>
</reference>
<keyword evidence="2 11" id="KW-0808">Transferase</keyword>
<keyword evidence="3 11" id="KW-0548">Nucleotidyltransferase</keyword>
<keyword evidence="5" id="KW-0479">Metal-binding</keyword>
<dbReference type="PANTHER" id="PTHR11669:SF0">
    <property type="entry name" value="PROTEIN STICHEL-LIKE 2"/>
    <property type="match status" value="1"/>
</dbReference>
<feature type="domain" description="AAA+ ATPase" evidence="12">
    <location>
        <begin position="37"/>
        <end position="180"/>
    </location>
</feature>
<dbReference type="InterPro" id="IPR003593">
    <property type="entry name" value="AAA+_ATPase"/>
</dbReference>
<dbReference type="GO" id="GO:0009360">
    <property type="term" value="C:DNA polymerase III complex"/>
    <property type="evidence" value="ECO:0007669"/>
    <property type="project" value="InterPro"/>
</dbReference>
<comment type="caution">
    <text evidence="13">The sequence shown here is derived from an EMBL/GenBank/DDBJ whole genome shotgun (WGS) entry which is preliminary data.</text>
</comment>
<evidence type="ECO:0000256" key="5">
    <source>
        <dbReference type="ARBA" id="ARBA00022723"/>
    </source>
</evidence>
<dbReference type="AlphaFoldDB" id="A0A1G2KV96"/>
<keyword evidence="4 11" id="KW-0235">DNA replication</keyword>
<evidence type="ECO:0000256" key="10">
    <source>
        <dbReference type="ARBA" id="ARBA00049244"/>
    </source>
</evidence>
<evidence type="ECO:0000313" key="14">
    <source>
        <dbReference type="Proteomes" id="UP000177177"/>
    </source>
</evidence>
<keyword evidence="9 11" id="KW-0239">DNA-directed DNA polymerase</keyword>
<dbReference type="SUPFAM" id="SSF48019">
    <property type="entry name" value="post-AAA+ oligomerization domain-like"/>
    <property type="match status" value="1"/>
</dbReference>
<protein>
    <recommendedName>
        <fullName evidence="11">DNA polymerase III subunit gamma/tau</fullName>
        <ecNumber evidence="11">2.7.7.7</ecNumber>
    </recommendedName>
</protein>
<dbReference type="InterPro" id="IPR050238">
    <property type="entry name" value="DNA_Rep/Repair_Clamp_Loader"/>
</dbReference>
<sequence>MNEQVLYRKYRPKSFDEVVGQEHVVGAIKNAFKMGRVAHGFLFSGPRGIGKTSMARLIAKALNCEKNGKADVPCNMCALCRDFNEGRAVDVIEIDAASNNGIDEIRELRDGVRFVPVRGKYKTYIIDEVHQLSKQAFDALLKTLEEPPAHAVFVLATTVLEKVPATIVSRTQHYAFRRPSAMDIAERLITIAKKEGGTLKKDAAHLIALAAEGGLRDAESILGQIMAAEDKDITREAVEEILGLPRREAVKEMFSLIAKKDAPAALALIQTLAESGYDLSYFSKVLLQYFRSAFFLHTDPSLKPFISADLLPDELEAIEKHLLLFTSADLSRGITILFGHIQNFRKTPIPQLPLELAVIELMHGGEERVQEKK</sequence>
<gene>
    <name evidence="11" type="primary">dnaX</name>
    <name evidence="13" type="ORF">A3C92_00290</name>
</gene>
<keyword evidence="6 11" id="KW-0547">Nucleotide-binding</keyword>
<comment type="similarity">
    <text evidence="1 11">Belongs to the DnaX/STICHEL family.</text>
</comment>
<evidence type="ECO:0000256" key="11">
    <source>
        <dbReference type="RuleBase" id="RU364063"/>
    </source>
</evidence>
<dbReference type="InterPro" id="IPR045085">
    <property type="entry name" value="HLD_clamp_pol_III_gamma_tau"/>
</dbReference>
<dbReference type="PANTHER" id="PTHR11669">
    <property type="entry name" value="REPLICATION FACTOR C / DNA POLYMERASE III GAMMA-TAU SUBUNIT"/>
    <property type="match status" value="1"/>
</dbReference>
<evidence type="ECO:0000256" key="2">
    <source>
        <dbReference type="ARBA" id="ARBA00022679"/>
    </source>
</evidence>